<dbReference type="EMBL" id="BK016120">
    <property type="protein sequence ID" value="DAF96754.1"/>
    <property type="molecule type" value="Genomic_DNA"/>
</dbReference>
<accession>A0A8S5UQR8</accession>
<evidence type="ECO:0000313" key="2">
    <source>
        <dbReference type="EMBL" id="DAF96754.1"/>
    </source>
</evidence>
<proteinExistence type="predicted"/>
<protein>
    <submittedName>
        <fullName evidence="2">Uncharacterized protein</fullName>
    </submittedName>
</protein>
<reference evidence="2" key="1">
    <citation type="journal article" date="2021" name="Proc. Natl. Acad. Sci. U.S.A.">
        <title>A Catalog of Tens of Thousands of Viruses from Human Metagenomes Reveals Hidden Associations with Chronic Diseases.</title>
        <authorList>
            <person name="Tisza M.J."/>
            <person name="Buck C.B."/>
        </authorList>
    </citation>
    <scope>NUCLEOTIDE SEQUENCE</scope>
    <source>
        <strain evidence="2">CtfrT39</strain>
    </source>
</reference>
<sequence>MNKVIIDKGSIPSSEEEEDDPNDMPPFVLIEYD</sequence>
<feature type="region of interest" description="Disordered" evidence="1">
    <location>
        <begin position="1"/>
        <end position="33"/>
    </location>
</feature>
<evidence type="ECO:0000256" key="1">
    <source>
        <dbReference type="SAM" id="MobiDB-lite"/>
    </source>
</evidence>
<name>A0A8S5UQR8_9CAUD</name>
<organism evidence="2">
    <name type="scientific">Siphoviridae sp. ctfrT39</name>
    <dbReference type="NCBI Taxonomy" id="2825598"/>
    <lineage>
        <taxon>Viruses</taxon>
        <taxon>Duplodnaviria</taxon>
        <taxon>Heunggongvirae</taxon>
        <taxon>Uroviricota</taxon>
        <taxon>Caudoviricetes</taxon>
    </lineage>
</organism>